<evidence type="ECO:0000313" key="2">
    <source>
        <dbReference type="EMBL" id="EGO62011.1"/>
    </source>
</evidence>
<proteinExistence type="predicted"/>
<comment type="caution">
    <text evidence="2">The sequence shown here is derived from an EMBL/GenBank/DDBJ whole genome shotgun (WGS) entry which is preliminary data.</text>
</comment>
<reference evidence="2 3" key="1">
    <citation type="journal article" date="2011" name="EMBO J.">
        <title>Structural diversity of bacterial flagellar motors.</title>
        <authorList>
            <person name="Chen S."/>
            <person name="Beeby M."/>
            <person name="Murphy G.E."/>
            <person name="Leadbetter J.R."/>
            <person name="Hendrixson D.R."/>
            <person name="Briegel A."/>
            <person name="Li Z."/>
            <person name="Shi J."/>
            <person name="Tocheva E.I."/>
            <person name="Muller A."/>
            <person name="Dobro M.J."/>
            <person name="Jensen G.J."/>
        </authorList>
    </citation>
    <scope>NUCLEOTIDE SEQUENCE [LARGE SCALE GENOMIC DNA]</scope>
    <source>
        <strain evidence="2 3">DSM 6540</strain>
    </source>
</reference>
<dbReference type="EMBL" id="AFGF01000259">
    <property type="protein sequence ID" value="EGO62011.1"/>
    <property type="molecule type" value="Genomic_DNA"/>
</dbReference>
<dbReference type="Proteomes" id="UP000003240">
    <property type="component" value="Unassembled WGS sequence"/>
</dbReference>
<accession>F7NPM2</accession>
<dbReference type="AlphaFoldDB" id="F7NPM2"/>
<sequence>MVETRKYPTEQDNGIDAPEVYTRECGWLVFACCPGVYEPGMLYKVQAVTREAHASLRNRSMAVQRSKRRRPNGAWESDDGVVPMIGGNAAGEKAITSRGPL</sequence>
<evidence type="ECO:0000313" key="3">
    <source>
        <dbReference type="Proteomes" id="UP000003240"/>
    </source>
</evidence>
<gene>
    <name evidence="2" type="ORF">ALO_20337</name>
</gene>
<keyword evidence="3" id="KW-1185">Reference proteome</keyword>
<evidence type="ECO:0000256" key="1">
    <source>
        <dbReference type="SAM" id="MobiDB-lite"/>
    </source>
</evidence>
<protein>
    <submittedName>
        <fullName evidence="2">Uncharacterized protein</fullName>
    </submittedName>
</protein>
<organism evidence="2 3">
    <name type="scientific">Acetonema longum DSM 6540</name>
    <dbReference type="NCBI Taxonomy" id="1009370"/>
    <lineage>
        <taxon>Bacteria</taxon>
        <taxon>Bacillati</taxon>
        <taxon>Bacillota</taxon>
        <taxon>Negativicutes</taxon>
        <taxon>Acetonemataceae</taxon>
        <taxon>Acetonema</taxon>
    </lineage>
</organism>
<name>F7NPM2_9FIRM</name>
<feature type="region of interest" description="Disordered" evidence="1">
    <location>
        <begin position="60"/>
        <end position="101"/>
    </location>
</feature>